<dbReference type="InterPro" id="IPR008538">
    <property type="entry name" value="Uma2"/>
</dbReference>
<dbReference type="RefSeq" id="WP_316429369.1">
    <property type="nucleotide sequence ID" value="NZ_CP053586.1"/>
</dbReference>
<dbReference type="AlphaFoldDB" id="A0AA96WF38"/>
<dbReference type="PANTHER" id="PTHR33352:SF2">
    <property type="entry name" value="SLL0995 PROTEIN"/>
    <property type="match status" value="1"/>
</dbReference>
<feature type="compositionally biased region" description="Basic and acidic residues" evidence="1">
    <location>
        <begin position="12"/>
        <end position="22"/>
    </location>
</feature>
<dbReference type="PANTHER" id="PTHR33352">
    <property type="entry name" value="SLR1095 PROTEIN"/>
    <property type="match status" value="1"/>
</dbReference>
<feature type="region of interest" description="Disordered" evidence="1">
    <location>
        <begin position="1"/>
        <end position="22"/>
    </location>
</feature>
<evidence type="ECO:0000313" key="3">
    <source>
        <dbReference type="EMBL" id="WNZ23874.1"/>
    </source>
</evidence>
<dbReference type="SUPFAM" id="SSF52980">
    <property type="entry name" value="Restriction endonuclease-like"/>
    <property type="match status" value="1"/>
</dbReference>
<sequence length="241" mass="28095">MTTFSPLDLDDDRLFPDSDGKPMADNTEQFRWIVLIKENLEILFADDLLVFVAGDLLWYPVRSTLVDPTAPDVMVVFGRPKGRRGSYRQWQEDNIPPQVVFEIRSPSNTDMALTRKQEFYETYGVEEYYLYDPEINQCNGWLRQQDRLVPIPDLNDWISPRLQIRFHPGLPELTLYYPDGRKFLSSIELEQRAHEAEQRAREAEQRAASAESALEQERQRAERLAAYLRSLGIAEDQLPEV</sequence>
<name>A0AA96WF38_9CYAN</name>
<dbReference type="Gene3D" id="3.90.1570.10">
    <property type="entry name" value="tt1808, chain A"/>
    <property type="match status" value="1"/>
</dbReference>
<dbReference type="CDD" id="cd06260">
    <property type="entry name" value="DUF820-like"/>
    <property type="match status" value="1"/>
</dbReference>
<keyword evidence="3" id="KW-0378">Hydrolase</keyword>
<evidence type="ECO:0000256" key="1">
    <source>
        <dbReference type="SAM" id="MobiDB-lite"/>
    </source>
</evidence>
<reference evidence="3" key="1">
    <citation type="submission" date="2020-05" db="EMBL/GenBank/DDBJ databases">
        <authorList>
            <person name="Zhu T."/>
            <person name="Keshari N."/>
            <person name="Lu X."/>
        </authorList>
    </citation>
    <scope>NUCLEOTIDE SEQUENCE</scope>
    <source>
        <strain evidence="3">NK1-12</strain>
    </source>
</reference>
<dbReference type="EMBL" id="CP053586">
    <property type="protein sequence ID" value="WNZ23874.1"/>
    <property type="molecule type" value="Genomic_DNA"/>
</dbReference>
<dbReference type="Pfam" id="PF05685">
    <property type="entry name" value="Uma2"/>
    <property type="match status" value="1"/>
</dbReference>
<accession>A0AA96WF38</accession>
<feature type="region of interest" description="Disordered" evidence="1">
    <location>
        <begin position="195"/>
        <end position="215"/>
    </location>
</feature>
<gene>
    <name evidence="3" type="ORF">HJG54_14090</name>
</gene>
<keyword evidence="3" id="KW-0255">Endonuclease</keyword>
<proteinExistence type="predicted"/>
<evidence type="ECO:0000259" key="2">
    <source>
        <dbReference type="Pfam" id="PF05685"/>
    </source>
</evidence>
<dbReference type="GO" id="GO:0004519">
    <property type="term" value="F:endonuclease activity"/>
    <property type="evidence" value="ECO:0007669"/>
    <property type="project" value="UniProtKB-KW"/>
</dbReference>
<organism evidence="3">
    <name type="scientific">Leptolyngbya sp. NK1-12</name>
    <dbReference type="NCBI Taxonomy" id="2547451"/>
    <lineage>
        <taxon>Bacteria</taxon>
        <taxon>Bacillati</taxon>
        <taxon>Cyanobacteriota</taxon>
        <taxon>Cyanophyceae</taxon>
        <taxon>Leptolyngbyales</taxon>
        <taxon>Leptolyngbyaceae</taxon>
        <taxon>Leptolyngbya group</taxon>
        <taxon>Leptolyngbya</taxon>
    </lineage>
</organism>
<dbReference type="InterPro" id="IPR011335">
    <property type="entry name" value="Restrct_endonuc-II-like"/>
</dbReference>
<feature type="domain" description="Putative restriction endonuclease" evidence="2">
    <location>
        <begin position="67"/>
        <end position="159"/>
    </location>
</feature>
<keyword evidence="3" id="KW-0540">Nuclease</keyword>
<feature type="compositionally biased region" description="Basic and acidic residues" evidence="1">
    <location>
        <begin position="195"/>
        <end position="205"/>
    </location>
</feature>
<dbReference type="InterPro" id="IPR012296">
    <property type="entry name" value="Nuclease_put_TT1808"/>
</dbReference>
<protein>
    <submittedName>
        <fullName evidence="3">Uma2 family endonuclease</fullName>
    </submittedName>
</protein>